<dbReference type="AlphaFoldDB" id="A0A5E5A1W2"/>
<name>A0A5E5A1W2_9BURK</name>
<dbReference type="Proteomes" id="UP000414136">
    <property type="component" value="Unassembled WGS sequence"/>
</dbReference>
<gene>
    <name evidence="1" type="ORF">PCA31118_02259</name>
</gene>
<protein>
    <submittedName>
        <fullName evidence="1">Uncharacterized protein</fullName>
    </submittedName>
</protein>
<proteinExistence type="predicted"/>
<evidence type="ECO:0000313" key="1">
    <source>
        <dbReference type="EMBL" id="VVE66533.1"/>
    </source>
</evidence>
<reference evidence="1 2" key="1">
    <citation type="submission" date="2019-08" db="EMBL/GenBank/DDBJ databases">
        <authorList>
            <person name="Peeters C."/>
        </authorList>
    </citation>
    <scope>NUCLEOTIDE SEQUENCE [LARGE SCALE GENOMIC DNA]</scope>
    <source>
        <strain evidence="1 2">LMG 31118</strain>
    </source>
</reference>
<keyword evidence="2" id="KW-1185">Reference proteome</keyword>
<organism evidence="1 2">
    <name type="scientific">Pandoraea captiosa</name>
    <dbReference type="NCBI Taxonomy" id="2508302"/>
    <lineage>
        <taxon>Bacteria</taxon>
        <taxon>Pseudomonadati</taxon>
        <taxon>Pseudomonadota</taxon>
        <taxon>Betaproteobacteria</taxon>
        <taxon>Burkholderiales</taxon>
        <taxon>Burkholderiaceae</taxon>
        <taxon>Pandoraea</taxon>
    </lineage>
</organism>
<dbReference type="EMBL" id="CABPSQ010000003">
    <property type="protein sequence ID" value="VVE66533.1"/>
    <property type="molecule type" value="Genomic_DNA"/>
</dbReference>
<accession>A0A5E5A1W2</accession>
<sequence>MTSAATSISRERLPAMRQMRRAHLETLLANQAHPEKDRTGSATNSVAGSLRFLAVADFVLDGDVSSFRGLSAKAANQRLSLLVRGCDGEQISPSYLSMSNFKSMLTALAAGEFSLAYAIAQNMTAKYDSYDDALTRALGRSIKYAVLDEPDEMRAWTDRLVKVCEKNKYSAFHGYASTMQSIAGQDVEGVRNGLASIVAGHSKLCRPGALFSYTEDELLCMWGIGMSNLAASRGLHVELDHALIPRELMVQPQGA</sequence>
<evidence type="ECO:0000313" key="2">
    <source>
        <dbReference type="Proteomes" id="UP000414136"/>
    </source>
</evidence>